<organism evidence="8 9">
    <name type="scientific">Aplysia californica</name>
    <name type="common">California sea hare</name>
    <dbReference type="NCBI Taxonomy" id="6500"/>
    <lineage>
        <taxon>Eukaryota</taxon>
        <taxon>Metazoa</taxon>
        <taxon>Spiralia</taxon>
        <taxon>Lophotrochozoa</taxon>
        <taxon>Mollusca</taxon>
        <taxon>Gastropoda</taxon>
        <taxon>Heterobranchia</taxon>
        <taxon>Euthyneura</taxon>
        <taxon>Tectipleura</taxon>
        <taxon>Aplysiida</taxon>
        <taxon>Aplysioidea</taxon>
        <taxon>Aplysiidae</taxon>
        <taxon>Aplysia</taxon>
    </lineage>
</organism>
<evidence type="ECO:0000256" key="2">
    <source>
        <dbReference type="ARBA" id="ARBA00022525"/>
    </source>
</evidence>
<keyword evidence="4" id="KW-0325">Glycoprotein</keyword>
<keyword evidence="6" id="KW-1133">Transmembrane helix</keyword>
<dbReference type="RefSeq" id="XP_005109069.2">
    <property type="nucleotide sequence ID" value="XM_005109012.3"/>
</dbReference>
<evidence type="ECO:0000256" key="3">
    <source>
        <dbReference type="ARBA" id="ARBA00022729"/>
    </source>
</evidence>
<reference evidence="9" key="1">
    <citation type="submission" date="2025-08" db="UniProtKB">
        <authorList>
            <consortium name="RefSeq"/>
        </authorList>
    </citation>
    <scope>IDENTIFICATION</scope>
</reference>
<comment type="subcellular location">
    <subcellularLocation>
        <location evidence="1">Secreted</location>
    </subcellularLocation>
</comment>
<accession>A0ABM0K596</accession>
<proteinExistence type="predicted"/>
<feature type="compositionally biased region" description="Polar residues" evidence="5">
    <location>
        <begin position="306"/>
        <end position="331"/>
    </location>
</feature>
<feature type="compositionally biased region" description="Basic and acidic residues" evidence="5">
    <location>
        <begin position="332"/>
        <end position="346"/>
    </location>
</feature>
<keyword evidence="3" id="KW-0732">Signal</keyword>
<evidence type="ECO:0000256" key="5">
    <source>
        <dbReference type="SAM" id="MobiDB-lite"/>
    </source>
</evidence>
<keyword evidence="2" id="KW-0964">Secreted</keyword>
<dbReference type="Proteomes" id="UP000694888">
    <property type="component" value="Unplaced"/>
</dbReference>
<evidence type="ECO:0000313" key="8">
    <source>
        <dbReference type="Proteomes" id="UP000694888"/>
    </source>
</evidence>
<sequence>MAGNGTFGQVWRANVTDGNSTDPSSMGQNKEYFSSWYNTDRPWVGRGDVETVSRIENLYGRVCRSGYRIESAQCRNAATQADFDESTAHFANDVLTRPCTTSGLECVNSDQTSDAGTHMCADYAIRFKCKNYGDDENSDSLFPQFDVRIYIILAVVPILIFLIRILWAYVFRKRRQRRRQERRAARLRGLRGSESDGGDDDDTSSIASGLANPPPTYHELFGEGLSPSSVFAITSGNVPVCSKCRSKPCSVAIAVNAAATNGLHNVAQLPGALHSSDNVIDDDHRDSQTTSVSGSSSPSGSETDTNTGHPSSQPVTSPSTANSDVVVTSESRGVHETSEADSRTVIEDGTSGVPLQDLELSRVSTSGDSPHGGSVVDSALQQTVHVENELPDVGVAAQVAGASVVSAGRAAPSSIDSEHNPNPTPLISSLNLSLLPISQPCACACHRTVSFVGVGEIRYDNEAFAHDEGSDSRVARLPGMHTQVPGLHRVWSNLSAVSTITLSELPSYEDALELIKKKEAESIQHL</sequence>
<dbReference type="GeneID" id="101853971"/>
<keyword evidence="6" id="KW-0472">Membrane</keyword>
<dbReference type="Pfam" id="PF13330">
    <property type="entry name" value="Mucin2_WxxW"/>
    <property type="match status" value="1"/>
</dbReference>
<evidence type="ECO:0000313" key="9">
    <source>
        <dbReference type="RefSeq" id="XP_005109069.2"/>
    </source>
</evidence>
<evidence type="ECO:0000259" key="7">
    <source>
        <dbReference type="Pfam" id="PF13330"/>
    </source>
</evidence>
<dbReference type="InterPro" id="IPR025155">
    <property type="entry name" value="WxxW_domain"/>
</dbReference>
<evidence type="ECO:0000256" key="1">
    <source>
        <dbReference type="ARBA" id="ARBA00004613"/>
    </source>
</evidence>
<gene>
    <name evidence="9" type="primary">LOC101853971</name>
</gene>
<evidence type="ECO:0000256" key="6">
    <source>
        <dbReference type="SAM" id="Phobius"/>
    </source>
</evidence>
<feature type="domain" description="WxxW" evidence="7">
    <location>
        <begin position="34"/>
        <end position="129"/>
    </location>
</feature>
<evidence type="ECO:0000256" key="4">
    <source>
        <dbReference type="ARBA" id="ARBA00023180"/>
    </source>
</evidence>
<feature type="transmembrane region" description="Helical" evidence="6">
    <location>
        <begin position="149"/>
        <end position="170"/>
    </location>
</feature>
<feature type="compositionally biased region" description="Low complexity" evidence="5">
    <location>
        <begin position="288"/>
        <end position="305"/>
    </location>
</feature>
<keyword evidence="6" id="KW-0812">Transmembrane</keyword>
<feature type="region of interest" description="Disordered" evidence="5">
    <location>
        <begin position="274"/>
        <end position="355"/>
    </location>
</feature>
<feature type="region of interest" description="Disordered" evidence="5">
    <location>
        <begin position="184"/>
        <end position="209"/>
    </location>
</feature>
<name>A0ABM0K596_APLCA</name>
<keyword evidence="8" id="KW-1185">Reference proteome</keyword>
<protein>
    <submittedName>
        <fullName evidence="9">Uncharacterized protein LOC101853971</fullName>
    </submittedName>
</protein>